<dbReference type="InterPro" id="IPR029044">
    <property type="entry name" value="Nucleotide-diphossugar_trans"/>
</dbReference>
<dbReference type="PANTHER" id="PTHR22916:SF3">
    <property type="entry name" value="UDP-GLCNAC:BETAGAL BETA-1,3-N-ACETYLGLUCOSAMINYLTRANSFERASE-LIKE PROTEIN 1"/>
    <property type="match status" value="1"/>
</dbReference>
<dbReference type="GO" id="GO:0016758">
    <property type="term" value="F:hexosyltransferase activity"/>
    <property type="evidence" value="ECO:0007669"/>
    <property type="project" value="UniProtKB-ARBA"/>
</dbReference>
<protein>
    <submittedName>
        <fullName evidence="2">Glycosyltransferase involved in cell wall bisynthesis</fullName>
    </submittedName>
</protein>
<sequence length="446" mass="52600">MANISVSVVMPSFNVADYIYECIKSVIDQDMKNIEIICIDAGSTDGTREILFECAKNDKRIRIINSPIKSYGYQVNCGIREAVGKYISIVETDDYTHPSMLSYLYGQAEKFGADVYKADNKGFWVDECGEKVFYDNHLFDDEEHKLYHMCLSNDTLPNYIHLYDSYLWGAIYKREFLLKNNIVMNESLGAAYQDIGFIQQVHLLAKRVVYSDAMLYYYRTDRMESSSNQSSWLRNIYQEYEFLFHMSELSRKLEWKLYRNYVANRISYVFITELERSLVNTRFDITNTSWIDYYKKIRLVIRRFIEKNMISERVFPKEWWGALLLSIHSLESYRDYVKVKYNDKERKKKYLLQQCCDKLCMIFGGGARGKRAYVFLKDNGIKVHTFLDNDKNKWGDNYQGVPIKQPASISINDNVLIIIAIRDSEDTIVKQLKKLGWREESIVAFW</sequence>
<accession>A0A1M6UKN0</accession>
<dbReference type="PANTHER" id="PTHR22916">
    <property type="entry name" value="GLYCOSYLTRANSFERASE"/>
    <property type="match status" value="1"/>
</dbReference>
<dbReference type="Pfam" id="PF00535">
    <property type="entry name" value="Glycos_transf_2"/>
    <property type="match status" value="1"/>
</dbReference>
<name>A0A1M6UKN0_SELRU</name>
<dbReference type="Gene3D" id="3.40.50.720">
    <property type="entry name" value="NAD(P)-binding Rossmann-like Domain"/>
    <property type="match status" value="1"/>
</dbReference>
<evidence type="ECO:0000313" key="3">
    <source>
        <dbReference type="Proteomes" id="UP000184263"/>
    </source>
</evidence>
<proteinExistence type="predicted"/>
<dbReference type="InterPro" id="IPR001173">
    <property type="entry name" value="Glyco_trans_2-like"/>
</dbReference>
<dbReference type="CDD" id="cd00761">
    <property type="entry name" value="Glyco_tranf_GTA_type"/>
    <property type="match status" value="1"/>
</dbReference>
<dbReference type="Gene3D" id="3.90.550.10">
    <property type="entry name" value="Spore Coat Polysaccharide Biosynthesis Protein SpsA, Chain A"/>
    <property type="match status" value="1"/>
</dbReference>
<dbReference type="SUPFAM" id="SSF53448">
    <property type="entry name" value="Nucleotide-diphospho-sugar transferases"/>
    <property type="match status" value="1"/>
</dbReference>
<dbReference type="EMBL" id="FRBC01000013">
    <property type="protein sequence ID" value="SHK69737.1"/>
    <property type="molecule type" value="Genomic_DNA"/>
</dbReference>
<organism evidence="2 3">
    <name type="scientific">Selenomonas ruminantium</name>
    <dbReference type="NCBI Taxonomy" id="971"/>
    <lineage>
        <taxon>Bacteria</taxon>
        <taxon>Bacillati</taxon>
        <taxon>Bacillota</taxon>
        <taxon>Negativicutes</taxon>
        <taxon>Selenomonadales</taxon>
        <taxon>Selenomonadaceae</taxon>
        <taxon>Selenomonas</taxon>
    </lineage>
</organism>
<keyword evidence="2" id="KW-0808">Transferase</keyword>
<dbReference type="Proteomes" id="UP000184263">
    <property type="component" value="Unassembled WGS sequence"/>
</dbReference>
<reference evidence="2 3" key="1">
    <citation type="submission" date="2016-11" db="EMBL/GenBank/DDBJ databases">
        <authorList>
            <person name="Jaros S."/>
            <person name="Januszkiewicz K."/>
            <person name="Wedrychowicz H."/>
        </authorList>
    </citation>
    <scope>NUCLEOTIDE SEQUENCE [LARGE SCALE GENOMIC DNA]</scope>
    <source>
        <strain evidence="2 3">HD4</strain>
    </source>
</reference>
<evidence type="ECO:0000259" key="1">
    <source>
        <dbReference type="Pfam" id="PF00535"/>
    </source>
</evidence>
<dbReference type="AlphaFoldDB" id="A0A1M6UKN0"/>
<dbReference type="RefSeq" id="WP_073089762.1">
    <property type="nucleotide sequence ID" value="NZ_FRBC01000013.1"/>
</dbReference>
<gene>
    <name evidence="2" type="ORF">SAMN05216582_11310</name>
</gene>
<evidence type="ECO:0000313" key="2">
    <source>
        <dbReference type="EMBL" id="SHK69737.1"/>
    </source>
</evidence>
<feature type="domain" description="Glycosyltransferase 2-like" evidence="1">
    <location>
        <begin position="7"/>
        <end position="116"/>
    </location>
</feature>